<evidence type="ECO:0000256" key="1">
    <source>
        <dbReference type="SAM" id="Phobius"/>
    </source>
</evidence>
<evidence type="ECO:0000313" key="3">
    <source>
        <dbReference type="Proteomes" id="UP000320225"/>
    </source>
</evidence>
<dbReference type="RefSeq" id="WP_143892574.1">
    <property type="nucleotide sequence ID" value="NZ_VJND01000001.1"/>
</dbReference>
<organism evidence="2 3">
    <name type="scientific">Tepidimonas sediminis</name>
    <dbReference type="NCBI Taxonomy" id="2588941"/>
    <lineage>
        <taxon>Bacteria</taxon>
        <taxon>Pseudomonadati</taxon>
        <taxon>Pseudomonadota</taxon>
        <taxon>Betaproteobacteria</taxon>
        <taxon>Burkholderiales</taxon>
        <taxon>Tepidimonas</taxon>
    </lineage>
</organism>
<accession>A0A554WUN4</accession>
<dbReference type="GO" id="GO:0016020">
    <property type="term" value="C:membrane"/>
    <property type="evidence" value="ECO:0007669"/>
    <property type="project" value="InterPro"/>
</dbReference>
<keyword evidence="1" id="KW-0812">Transmembrane</keyword>
<dbReference type="InterPro" id="IPR003425">
    <property type="entry name" value="CCB3/YggT"/>
</dbReference>
<keyword evidence="3" id="KW-1185">Reference proteome</keyword>
<protein>
    <submittedName>
        <fullName evidence="2">YGGT family protein</fullName>
    </submittedName>
</protein>
<gene>
    <name evidence="2" type="ORF">Tsedi_00124</name>
</gene>
<evidence type="ECO:0000313" key="2">
    <source>
        <dbReference type="EMBL" id="TSE27292.1"/>
    </source>
</evidence>
<proteinExistence type="predicted"/>
<keyword evidence="1" id="KW-0472">Membrane</keyword>
<dbReference type="EMBL" id="VJND01000001">
    <property type="protein sequence ID" value="TSE27292.1"/>
    <property type="molecule type" value="Genomic_DNA"/>
</dbReference>
<sequence length="175" mass="19148">MRIVLFLLDTLFFILVAAALLRGWMNTRRLRMTQQPGPFVIAITDWIVQPLRRTLPRPWAQANTDWGSLLAALLLALAYAGLVALLSDGAGYLFGIPLLALHFLLRTVLQGLMVLLLVYAVLSWVQPMAPVLGLLGRLLEPLLAPVRRVIPTVGGVDLSVLVLLIGLQVALMLLG</sequence>
<dbReference type="Proteomes" id="UP000320225">
    <property type="component" value="Unassembled WGS sequence"/>
</dbReference>
<feature type="transmembrane region" description="Helical" evidence="1">
    <location>
        <begin position="149"/>
        <end position="174"/>
    </location>
</feature>
<dbReference type="Pfam" id="PF02325">
    <property type="entry name" value="CCB3_YggT"/>
    <property type="match status" value="2"/>
</dbReference>
<dbReference type="OrthoDB" id="9806665at2"/>
<name>A0A554WUN4_9BURK</name>
<feature type="transmembrane region" description="Helical" evidence="1">
    <location>
        <begin position="66"/>
        <end position="86"/>
    </location>
</feature>
<comment type="caution">
    <text evidence="2">The sequence shown here is derived from an EMBL/GenBank/DDBJ whole genome shotgun (WGS) entry which is preliminary data.</text>
</comment>
<keyword evidence="1" id="KW-1133">Transmembrane helix</keyword>
<reference evidence="2 3" key="1">
    <citation type="submission" date="2019-07" db="EMBL/GenBank/DDBJ databases">
        <title>Tepidimonas sediminis YIM 72259 draft genome.</title>
        <authorList>
            <person name="Da Costa M.S."/>
            <person name="Froufe H.J.C."/>
            <person name="Egas C."/>
            <person name="Albuquerque L."/>
        </authorList>
    </citation>
    <scope>NUCLEOTIDE SEQUENCE [LARGE SCALE GENOMIC DNA]</scope>
    <source>
        <strain evidence="2 3">YIM 72259</strain>
    </source>
</reference>
<dbReference type="AlphaFoldDB" id="A0A554WUN4"/>